<dbReference type="InterPro" id="IPR049227">
    <property type="entry name" value="DUF6824"/>
</dbReference>
<protein>
    <submittedName>
        <fullName evidence="3">Nitrilase family, member 2</fullName>
    </submittedName>
</protein>
<gene>
    <name evidence="3" type="ORF">SEMRO_889_G216630.1</name>
</gene>
<accession>A0A9N8EAM1</accession>
<evidence type="ECO:0000256" key="1">
    <source>
        <dbReference type="SAM" id="MobiDB-lite"/>
    </source>
</evidence>
<comment type="caution">
    <text evidence="3">The sequence shown here is derived from an EMBL/GenBank/DDBJ whole genome shotgun (WGS) entry which is preliminary data.</text>
</comment>
<name>A0A9N8EAM1_9STRA</name>
<dbReference type="OrthoDB" id="48019at2759"/>
<reference evidence="3" key="1">
    <citation type="submission" date="2020-06" db="EMBL/GenBank/DDBJ databases">
        <authorList>
            <consortium name="Plant Systems Biology data submission"/>
        </authorList>
    </citation>
    <scope>NUCLEOTIDE SEQUENCE</scope>
    <source>
        <strain evidence="3">D6</strain>
    </source>
</reference>
<dbReference type="Proteomes" id="UP001153069">
    <property type="component" value="Unassembled WGS sequence"/>
</dbReference>
<feature type="region of interest" description="Disordered" evidence="1">
    <location>
        <begin position="29"/>
        <end position="50"/>
    </location>
</feature>
<dbReference type="Pfam" id="PF20710">
    <property type="entry name" value="DUF6824"/>
    <property type="match status" value="1"/>
</dbReference>
<organism evidence="3 4">
    <name type="scientific">Seminavis robusta</name>
    <dbReference type="NCBI Taxonomy" id="568900"/>
    <lineage>
        <taxon>Eukaryota</taxon>
        <taxon>Sar</taxon>
        <taxon>Stramenopiles</taxon>
        <taxon>Ochrophyta</taxon>
        <taxon>Bacillariophyta</taxon>
        <taxon>Bacillariophyceae</taxon>
        <taxon>Bacillariophycidae</taxon>
        <taxon>Naviculales</taxon>
        <taxon>Naviculaceae</taxon>
        <taxon>Seminavis</taxon>
    </lineage>
</organism>
<evidence type="ECO:0000313" key="3">
    <source>
        <dbReference type="EMBL" id="CAB9517896.1"/>
    </source>
</evidence>
<proteinExistence type="predicted"/>
<feature type="compositionally biased region" description="Basic and acidic residues" evidence="1">
    <location>
        <begin position="215"/>
        <end position="232"/>
    </location>
</feature>
<feature type="region of interest" description="Disordered" evidence="1">
    <location>
        <begin position="212"/>
        <end position="232"/>
    </location>
</feature>
<keyword evidence="4" id="KW-1185">Reference proteome</keyword>
<feature type="region of interest" description="Disordered" evidence="1">
    <location>
        <begin position="158"/>
        <end position="178"/>
    </location>
</feature>
<evidence type="ECO:0000313" key="4">
    <source>
        <dbReference type="Proteomes" id="UP001153069"/>
    </source>
</evidence>
<feature type="domain" description="DUF6824" evidence="2">
    <location>
        <begin position="67"/>
        <end position="153"/>
    </location>
</feature>
<evidence type="ECO:0000259" key="2">
    <source>
        <dbReference type="Pfam" id="PF20710"/>
    </source>
</evidence>
<dbReference type="AlphaFoldDB" id="A0A9N8EAM1"/>
<sequence length="393" mass="43830">MNPAQFKSMPISDMIGWNNDQRLVETATNQTASLPRRDGHGDASGGGTKISKEMTLLPEDFKPGEHDVICGRGRNIWNSIGNIRFRHLVESRVEEYKKARTKLDKSTILSTIVAEVRTRSPIGGFIRKDPKTGRWSEVGDFLAREKVSQSFRDVLSDSYRSSNKTKRQRRIEEQARSAEINSEMQRIAMEQLRSGQTDKSLYEIICQQQSMLDQTKPEKKDTSSPSNELREDVQRKGILQLSEANLSHTSTMAPVATAPVGRISISPFPVSLNSFQDVDTDRTTYDNSFADYMQRAFDVGNSFDVTNSALDSGTTHSMLPFNDLQQAFQDTPNVGILNSTSSTQQSNMGDQNLTLRLAAVLGFNENAVRDDDPFEPVPLPPDVLAGDIDNLFA</sequence>
<dbReference type="EMBL" id="CAICTM010000887">
    <property type="protein sequence ID" value="CAB9517896.1"/>
    <property type="molecule type" value="Genomic_DNA"/>
</dbReference>